<dbReference type="PANTHER" id="PTHR33928:SF2">
    <property type="entry name" value="PECTATE LYASE SUPERFAMILY PROTEIN DOMAIN-CONTAINING PROTEIN-RELATED"/>
    <property type="match status" value="1"/>
</dbReference>
<evidence type="ECO:0000256" key="1">
    <source>
        <dbReference type="SAM" id="Phobius"/>
    </source>
</evidence>
<dbReference type="Pfam" id="PF12708">
    <property type="entry name" value="Pect-lyase_RHGA_epim"/>
    <property type="match status" value="2"/>
</dbReference>
<feature type="transmembrane region" description="Helical" evidence="1">
    <location>
        <begin position="154"/>
        <end position="179"/>
    </location>
</feature>
<proteinExistence type="predicted"/>
<feature type="domain" description="Rhamnogalacturonase A/B/Epimerase-like pectate lyase" evidence="2">
    <location>
        <begin position="571"/>
        <end position="631"/>
    </location>
</feature>
<dbReference type="SUPFAM" id="SSF51126">
    <property type="entry name" value="Pectin lyase-like"/>
    <property type="match status" value="2"/>
</dbReference>
<protein>
    <submittedName>
        <fullName evidence="3">Pectin lyase-like protein</fullName>
    </submittedName>
</protein>
<accession>A0A024S7R4</accession>
<sequence>MTPDSRSTTRQQALSHAQAHHRSHLCAAVTDPSWKLPLVFVSGEPDHSTRNSIKQLASPLRSFGESRRFMHGARSRLGVSLLPLCRPLAAGPSDRWTAADLLQRLSSLHAQPGRQKKRGPWLALDERTRDILVDTLVHPPIYNAPRNPNRRASVFNCFLVTMGLSTILTASLLALRLFAAPGLAAPAPAPAAEEKAVAAATSWWLPNIARQGTVPYSNAGSGYQIYRNVQSYGAKGDGVTDDTAAINAAISAGNRCGNGCDSQTTTPAIVYFPPGTYMVSSPILLYYYTHLIGDATNLPTLKSTANFTGIAVIDSNPGWYGATNNFFRQIRNFKIDVSGQPLNTGTGIRWRVAQATSIQNVQFIMNGDTSTNNKQQGIWGEDGSGGWLSDLTFTGGALGIWIGNQQFTSRNLVFNGCQTAVYMNWNWLWSFHGLTINNANVGIDMSALDGNGNQNVGSILLADSKLNNVKVGVLTNYNVNQNGTAGTLILDNVDATNNTPIMVKNARSGATVLGGNANIASWSQGRAYTNSNGQAVQGTRAAVSKPAALTSGGKFATHTRPQYETVPASSFVSIKSRGAKGDGSTDDTAAIQAVFNSVSSGQIVYFDHGAYVITDTIKVPKNIKIVGEIWPLIMVGGSKFKDQNNPQVVWQVGQPGDVGTVEIQDLIFETLGPQPGAIIMEWNVAGSSQAGAGLWDVHFRIGGTAGTQMQSDRCVKTPNVTTNPNPSCFGAFLLVHVTSSGSIYMENTWLWVADHELDLADHSQINIYNGRGLLVESTKGTWLWGTASEHNVLYNYAFNNAQNVYSNILQTETAYMQGNPDARVPYTSQAKYADPDWSTCTDSLCARTYGIRVVNSSNTLIYGAGMYSFFNNYDGNTCVNANNCQDNIIDVRNSQVHFFGISTKASINMITLNGQGAVFDRDNRNTFCGTVASFETS</sequence>
<dbReference type="EMBL" id="KI911148">
    <property type="protein sequence ID" value="ETS01369.1"/>
    <property type="molecule type" value="Genomic_DNA"/>
</dbReference>
<dbReference type="InterPro" id="IPR011050">
    <property type="entry name" value="Pectin_lyase_fold/virulence"/>
</dbReference>
<dbReference type="InterPro" id="IPR039279">
    <property type="entry name" value="QRT3-like"/>
</dbReference>
<keyword evidence="1" id="KW-1133">Transmembrane helix</keyword>
<gene>
    <name evidence="3" type="ORF">M419DRAFT_25104</name>
</gene>
<keyword evidence="1" id="KW-0472">Membrane</keyword>
<evidence type="ECO:0000313" key="3">
    <source>
        <dbReference type="EMBL" id="ETS01369.1"/>
    </source>
</evidence>
<keyword evidence="3" id="KW-0456">Lyase</keyword>
<dbReference type="KEGG" id="trr:M419DRAFT_25104"/>
<dbReference type="PANTHER" id="PTHR33928">
    <property type="entry name" value="POLYGALACTURONASE QRT3"/>
    <property type="match status" value="1"/>
</dbReference>
<dbReference type="GO" id="GO:0016829">
    <property type="term" value="F:lyase activity"/>
    <property type="evidence" value="ECO:0007669"/>
    <property type="project" value="UniProtKB-KW"/>
</dbReference>
<dbReference type="AlphaFoldDB" id="A0A024S7R4"/>
<evidence type="ECO:0000313" key="4">
    <source>
        <dbReference type="Proteomes" id="UP000024376"/>
    </source>
</evidence>
<dbReference type="CDD" id="cd23668">
    <property type="entry name" value="GH55_beta13glucanase-like"/>
    <property type="match status" value="1"/>
</dbReference>
<evidence type="ECO:0000259" key="2">
    <source>
        <dbReference type="Pfam" id="PF12708"/>
    </source>
</evidence>
<reference evidence="4" key="1">
    <citation type="journal article" date="2013" name="Ind. Biotechnol.">
        <title>Comparative genomics analysis of Trichoderma reesei strains.</title>
        <authorList>
            <person name="Koike H."/>
            <person name="Aerts A."/>
            <person name="LaButti K."/>
            <person name="Grigoriev I.V."/>
            <person name="Baker S.E."/>
        </authorList>
    </citation>
    <scope>NUCLEOTIDE SEQUENCE [LARGE SCALE GENOMIC DNA]</scope>
    <source>
        <strain evidence="4">ATCC 56765 / BCRC 32924 / NRRL 11460 / Rut C-30</strain>
    </source>
</reference>
<dbReference type="HOGENOM" id="CLU_002540_2_1_1"/>
<dbReference type="GO" id="GO:0004650">
    <property type="term" value="F:polygalacturonase activity"/>
    <property type="evidence" value="ECO:0007669"/>
    <property type="project" value="InterPro"/>
</dbReference>
<dbReference type="InterPro" id="IPR012334">
    <property type="entry name" value="Pectin_lyas_fold"/>
</dbReference>
<dbReference type="InterPro" id="IPR024535">
    <property type="entry name" value="RHGA/B-epi-like_pectate_lyase"/>
</dbReference>
<dbReference type="FunFam" id="2.160.20.10:FF:000023">
    <property type="entry name" value="Exo-beta-1,3-glucanase Exg0"/>
    <property type="match status" value="1"/>
</dbReference>
<organism evidence="3 4">
    <name type="scientific">Hypocrea jecorina (strain ATCC 56765 / BCRC 32924 / NRRL 11460 / Rut C-30)</name>
    <name type="common">Trichoderma reesei</name>
    <dbReference type="NCBI Taxonomy" id="1344414"/>
    <lineage>
        <taxon>Eukaryota</taxon>
        <taxon>Fungi</taxon>
        <taxon>Dikarya</taxon>
        <taxon>Ascomycota</taxon>
        <taxon>Pezizomycotina</taxon>
        <taxon>Sordariomycetes</taxon>
        <taxon>Hypocreomycetidae</taxon>
        <taxon>Hypocreales</taxon>
        <taxon>Hypocreaceae</taxon>
        <taxon>Trichoderma</taxon>
    </lineage>
</organism>
<keyword evidence="1" id="KW-0812">Transmembrane</keyword>
<dbReference type="OrthoDB" id="1046782at2759"/>
<dbReference type="Gene3D" id="2.160.20.10">
    <property type="entry name" value="Single-stranded right-handed beta-helix, Pectin lyase-like"/>
    <property type="match status" value="2"/>
</dbReference>
<name>A0A024S7R4_HYPJR</name>
<feature type="domain" description="Rhamnogalacturonase A/B/Epimerase-like pectate lyase" evidence="2">
    <location>
        <begin position="226"/>
        <end position="444"/>
    </location>
</feature>
<dbReference type="Proteomes" id="UP000024376">
    <property type="component" value="Unassembled WGS sequence"/>
</dbReference>